<dbReference type="InterPro" id="IPR003961">
    <property type="entry name" value="FN3_dom"/>
</dbReference>
<feature type="region of interest" description="Disordered" evidence="1">
    <location>
        <begin position="671"/>
        <end position="691"/>
    </location>
</feature>
<evidence type="ECO:0000313" key="4">
    <source>
        <dbReference type="EMBL" id="PIT92625.1"/>
    </source>
</evidence>
<evidence type="ECO:0000256" key="1">
    <source>
        <dbReference type="SAM" id="MobiDB-lite"/>
    </source>
</evidence>
<dbReference type="InterPro" id="IPR013783">
    <property type="entry name" value="Ig-like_fold"/>
</dbReference>
<feature type="transmembrane region" description="Helical" evidence="2">
    <location>
        <begin position="7"/>
        <end position="30"/>
    </location>
</feature>
<dbReference type="SUPFAM" id="SSF49265">
    <property type="entry name" value="Fibronectin type III"/>
    <property type="match status" value="1"/>
</dbReference>
<organism evidence="4 5">
    <name type="scientific">Candidatus Harrisonbacteria bacterium CG10_big_fil_rev_8_21_14_0_10_42_17</name>
    <dbReference type="NCBI Taxonomy" id="1974584"/>
    <lineage>
        <taxon>Bacteria</taxon>
        <taxon>Candidatus Harrisoniibacteriota</taxon>
    </lineage>
</organism>
<comment type="caution">
    <text evidence="4">The sequence shown here is derived from an EMBL/GenBank/DDBJ whole genome shotgun (WGS) entry which is preliminary data.</text>
</comment>
<evidence type="ECO:0000259" key="3">
    <source>
        <dbReference type="PROSITE" id="PS50853"/>
    </source>
</evidence>
<name>A0A2M6WIM9_9BACT</name>
<keyword evidence="2" id="KW-0472">Membrane</keyword>
<dbReference type="PROSITE" id="PS50853">
    <property type="entry name" value="FN3"/>
    <property type="match status" value="1"/>
</dbReference>
<keyword evidence="2" id="KW-1133">Transmembrane helix</keyword>
<reference evidence="5" key="1">
    <citation type="submission" date="2017-09" db="EMBL/GenBank/DDBJ databases">
        <title>Depth-based differentiation of microbial function through sediment-hosted aquifers and enrichment of novel symbionts in the deep terrestrial subsurface.</title>
        <authorList>
            <person name="Probst A.J."/>
            <person name="Ladd B."/>
            <person name="Jarett J.K."/>
            <person name="Geller-Mcgrath D.E."/>
            <person name="Sieber C.M.K."/>
            <person name="Emerson J.B."/>
            <person name="Anantharaman K."/>
            <person name="Thomas B.C."/>
            <person name="Malmstrom R."/>
            <person name="Stieglmeier M."/>
            <person name="Klingl A."/>
            <person name="Woyke T."/>
            <person name="Ryan C.M."/>
            <person name="Banfield J.F."/>
        </authorList>
    </citation>
    <scope>NUCLEOTIDE SEQUENCE [LARGE SCALE GENOMIC DNA]</scope>
</reference>
<gene>
    <name evidence="4" type="ORF">COU08_01360</name>
</gene>
<evidence type="ECO:0000256" key="2">
    <source>
        <dbReference type="SAM" id="Phobius"/>
    </source>
</evidence>
<evidence type="ECO:0000313" key="5">
    <source>
        <dbReference type="Proteomes" id="UP000228635"/>
    </source>
</evidence>
<keyword evidence="2" id="KW-0812">Transmembrane</keyword>
<accession>A0A2M6WIM9</accession>
<dbReference type="AlphaFoldDB" id="A0A2M6WIM9"/>
<feature type="domain" description="Fibronectin type-III" evidence="3">
    <location>
        <begin position="593"/>
        <end position="684"/>
    </location>
</feature>
<dbReference type="CDD" id="cd00063">
    <property type="entry name" value="FN3"/>
    <property type="match status" value="1"/>
</dbReference>
<dbReference type="EMBL" id="PFBA01000013">
    <property type="protein sequence ID" value="PIT92625.1"/>
    <property type="molecule type" value="Genomic_DNA"/>
</dbReference>
<dbReference type="Proteomes" id="UP000228635">
    <property type="component" value="Unassembled WGS sequence"/>
</dbReference>
<sequence length="691" mass="77705">MKFSKFFVATVFAIYLLFIFFVVAFFTTGFQESELAIFRQARERSGTEESRSISLHKLFDFDELRYNLTWDDYRVEELQPWQFETCSGGRQYRKAVYEFDGPHWIGTTGEDHILGLGYPFDVQWRSEATFLMGEPFNNIVYMESGDYEGGTLNTAYLEELACDGYGIVIRDTISSLDENNDLIGTPWDQLGTRGGIGGMTHDARYAIENALHPLKKSDLQREGTFGIAKDFVRSFSFILELIKREYGSSIADDTQLIGKGGSKGGAGILMATIADSRINAVRAAGSSLFSIYPDDDFGIVGRMVHDYRGDGYIATEPAFAVTQDFLVGYLNTSDARRIPGYIDTFSFDRYVSDLEDKKIVYEVGTSDQLNALGSNYQGFETLRDWNINLALLYRIGKVHGEQYIVRGVNLDSALTERLIRSVHGEVDFPRVFDESVRIEDVGGGQCEFHASLTTNQPITKVAVHSFQGDRTAPCVGGEGLCPLSRELTFQSRQIGTDMYQLSRTINTECVDDERHWLIYEPRFYDAQGDLMYAMSSQLVRVRDWESSDPTESACPDGAIFEACSAQLIPGGRTLRVTEGYSCLGVFHESRPCVSLNVRAVPRSDGKVEVSWNMLQNAERYEVYLSTNRSDFYLARNISGARTQTLLSGLRSGQPYRIRVVATRGSWRSDPGTTYVLTQDDTPNRSQPLRAL</sequence>
<proteinExistence type="predicted"/>
<protein>
    <recommendedName>
        <fullName evidence="3">Fibronectin type-III domain-containing protein</fullName>
    </recommendedName>
</protein>
<dbReference type="InterPro" id="IPR036116">
    <property type="entry name" value="FN3_sf"/>
</dbReference>
<dbReference type="Gene3D" id="2.60.40.10">
    <property type="entry name" value="Immunoglobulins"/>
    <property type="match status" value="1"/>
</dbReference>